<dbReference type="GO" id="GO:0008097">
    <property type="term" value="F:5S rRNA binding"/>
    <property type="evidence" value="ECO:0000318"/>
    <property type="project" value="GO_Central"/>
</dbReference>
<dbReference type="Gene3D" id="2.170.120.20">
    <property type="entry name" value="Ribosomal protein L25, beta domain"/>
    <property type="match status" value="1"/>
</dbReference>
<dbReference type="InterPro" id="IPR037121">
    <property type="entry name" value="Ribosomal_bL25_C"/>
</dbReference>
<dbReference type="EMBL" id="LFYR01001077">
    <property type="protein sequence ID" value="KMZ65022.1"/>
    <property type="molecule type" value="Genomic_DNA"/>
</dbReference>
<keyword evidence="2" id="KW-0689">Ribosomal protein</keyword>
<organism evidence="2 3">
    <name type="scientific">Zostera marina</name>
    <name type="common">Eelgrass</name>
    <dbReference type="NCBI Taxonomy" id="29655"/>
    <lineage>
        <taxon>Eukaryota</taxon>
        <taxon>Viridiplantae</taxon>
        <taxon>Streptophyta</taxon>
        <taxon>Embryophyta</taxon>
        <taxon>Tracheophyta</taxon>
        <taxon>Spermatophyta</taxon>
        <taxon>Magnoliopsida</taxon>
        <taxon>Liliopsida</taxon>
        <taxon>Zosteraceae</taxon>
        <taxon>Zostera</taxon>
    </lineage>
</organism>
<gene>
    <name evidence="2" type="ORF">ZOSMA_33G00520</name>
</gene>
<dbReference type="GO" id="GO:0003735">
    <property type="term" value="F:structural constituent of ribosome"/>
    <property type="evidence" value="ECO:0007669"/>
    <property type="project" value="InterPro"/>
</dbReference>
<dbReference type="GO" id="GO:0006412">
    <property type="term" value="P:translation"/>
    <property type="evidence" value="ECO:0000318"/>
    <property type="project" value="GO_Central"/>
</dbReference>
<dbReference type="AlphaFoldDB" id="A0A0K9P9T6"/>
<dbReference type="InterPro" id="IPR029751">
    <property type="entry name" value="Ribosomal_L25_dom"/>
</dbReference>
<accession>A0A0K9P9T6</accession>
<dbReference type="OMA" id="NMPICKI"/>
<feature type="domain" description="Large ribosomal subunit protein bL25 beta" evidence="1">
    <location>
        <begin position="151"/>
        <end position="234"/>
    </location>
</feature>
<keyword evidence="3" id="KW-1185">Reference proteome</keyword>
<name>A0A0K9P9T6_ZOSMR</name>
<dbReference type="InterPro" id="IPR011035">
    <property type="entry name" value="Ribosomal_bL25/Gln-tRNA_synth"/>
</dbReference>
<keyword evidence="2" id="KW-0687">Ribonucleoprotein</keyword>
<dbReference type="Proteomes" id="UP000036987">
    <property type="component" value="Unassembled WGS sequence"/>
</dbReference>
<dbReference type="Pfam" id="PF14693">
    <property type="entry name" value="Ribosomal_TL5_C"/>
    <property type="match status" value="1"/>
</dbReference>
<dbReference type="GO" id="GO:0022625">
    <property type="term" value="C:cytosolic large ribosomal subunit"/>
    <property type="evidence" value="ECO:0000318"/>
    <property type="project" value="GO_Central"/>
</dbReference>
<sequence>MGWWRRSTGALLKRVTTSTTSSPTLHSPWQRFEASKFHTIQAIPRENKGKRLAARERSMGRIPSVVFTRGKGSAEVSRKFLLTASGDEIQTLMKQSPSFCSTKFDLNVIAGCGSSAVLESGTVIPIKVHKDSEGKVLNLVFQWVEEGSRFKVDIPVAYKGEDVCPGLQKGGYLHKMKKSTLTYLCPVENIPPEIEVDLKNMDIGDKVLLRDLPVHSSLKCLIKNEKLLICKLVAATESTNVL</sequence>
<reference evidence="3" key="1">
    <citation type="journal article" date="2016" name="Nature">
        <title>The genome of the seagrass Zostera marina reveals angiosperm adaptation to the sea.</title>
        <authorList>
            <person name="Olsen J.L."/>
            <person name="Rouze P."/>
            <person name="Verhelst B."/>
            <person name="Lin Y.-C."/>
            <person name="Bayer T."/>
            <person name="Collen J."/>
            <person name="Dattolo E."/>
            <person name="De Paoli E."/>
            <person name="Dittami S."/>
            <person name="Maumus F."/>
            <person name="Michel G."/>
            <person name="Kersting A."/>
            <person name="Lauritano C."/>
            <person name="Lohaus R."/>
            <person name="Toepel M."/>
            <person name="Tonon T."/>
            <person name="Vanneste K."/>
            <person name="Amirebrahimi M."/>
            <person name="Brakel J."/>
            <person name="Bostroem C."/>
            <person name="Chovatia M."/>
            <person name="Grimwood J."/>
            <person name="Jenkins J.W."/>
            <person name="Jueterbock A."/>
            <person name="Mraz A."/>
            <person name="Stam W.T."/>
            <person name="Tice H."/>
            <person name="Bornberg-Bauer E."/>
            <person name="Green P.J."/>
            <person name="Pearson G.A."/>
            <person name="Procaccini G."/>
            <person name="Duarte C.M."/>
            <person name="Schmutz J."/>
            <person name="Reusch T.B.H."/>
            <person name="Van de Peer Y."/>
        </authorList>
    </citation>
    <scope>NUCLEOTIDE SEQUENCE [LARGE SCALE GENOMIC DNA]</scope>
    <source>
        <strain evidence="3">cv. Finnish</strain>
    </source>
</reference>
<dbReference type="SUPFAM" id="SSF50715">
    <property type="entry name" value="Ribosomal protein L25-like"/>
    <property type="match status" value="1"/>
</dbReference>
<dbReference type="CDD" id="cd00495">
    <property type="entry name" value="Ribosomal_L25_TL5_CTC"/>
    <property type="match status" value="1"/>
</dbReference>
<comment type="caution">
    <text evidence="2">The sequence shown here is derived from an EMBL/GenBank/DDBJ whole genome shotgun (WGS) entry which is preliminary data.</text>
</comment>
<dbReference type="FunFam" id="2.170.120.20:FF:000006">
    <property type="entry name" value="Ribosomal protein L25/Gln-tRNA synthetase, anti-codon-binding domain-containing protein"/>
    <property type="match status" value="1"/>
</dbReference>
<dbReference type="InterPro" id="IPR020930">
    <property type="entry name" value="Ribosomal_uL5_bac-type"/>
</dbReference>
<evidence type="ECO:0000313" key="3">
    <source>
        <dbReference type="Proteomes" id="UP000036987"/>
    </source>
</evidence>
<dbReference type="STRING" id="29655.A0A0K9P9T6"/>
<proteinExistence type="predicted"/>
<dbReference type="PANTHER" id="PTHR33284:SF2">
    <property type="entry name" value="RIBOSOMAL PROTEIN L25_GLN-TRNA SYNTHETASE, ANTI-CODON-BINDING DOMAIN-CONTAINING PROTEIN"/>
    <property type="match status" value="1"/>
</dbReference>
<dbReference type="InterPro" id="IPR020057">
    <property type="entry name" value="Ribosomal_bL25_b-dom"/>
</dbReference>
<evidence type="ECO:0000259" key="1">
    <source>
        <dbReference type="Pfam" id="PF14693"/>
    </source>
</evidence>
<evidence type="ECO:0000313" key="2">
    <source>
        <dbReference type="EMBL" id="KMZ65022.1"/>
    </source>
</evidence>
<dbReference type="PANTHER" id="PTHR33284">
    <property type="entry name" value="RIBOSOMAL PROTEIN L25/GLN-TRNA SYNTHETASE, ANTI-CODON-BINDING DOMAIN-CONTAINING PROTEIN"/>
    <property type="match status" value="1"/>
</dbReference>
<protein>
    <submittedName>
        <fullName evidence="2">50S ribosomal protein L25</fullName>
    </submittedName>
</protein>
<dbReference type="OrthoDB" id="193674at2759"/>